<comment type="caution">
    <text evidence="2">The sequence shown here is derived from an EMBL/GenBank/DDBJ whole genome shotgun (WGS) entry which is preliminary data.</text>
</comment>
<gene>
    <name evidence="2" type="primary">ESPL1_1</name>
    <name evidence="2" type="ORF">PGTUg99_018426</name>
</gene>
<protein>
    <submittedName>
        <fullName evidence="2">Extra spindle pole bodies 1</fullName>
    </submittedName>
</protein>
<reference evidence="2 3" key="1">
    <citation type="submission" date="2019-05" db="EMBL/GenBank/DDBJ databases">
        <title>Emergence of the Ug99 lineage of the wheat stem rust pathogen through somatic hybridization.</title>
        <authorList>
            <person name="Li F."/>
            <person name="Upadhyaya N.M."/>
            <person name="Sperschneider J."/>
            <person name="Matny O."/>
            <person name="Nguyen-Phuc H."/>
            <person name="Mago R."/>
            <person name="Raley C."/>
            <person name="Miller M.E."/>
            <person name="Silverstein K.A.T."/>
            <person name="Henningsen E."/>
            <person name="Hirsch C.D."/>
            <person name="Visser B."/>
            <person name="Pretorius Z.A."/>
            <person name="Steffenson B.J."/>
            <person name="Schwessinger B."/>
            <person name="Dodds P.N."/>
            <person name="Figueroa M."/>
        </authorList>
    </citation>
    <scope>NUCLEOTIDE SEQUENCE [LARGE SCALE GENOMIC DNA]</scope>
    <source>
        <strain evidence="2 3">Ug99</strain>
    </source>
</reference>
<proteinExistence type="predicted"/>
<evidence type="ECO:0000256" key="1">
    <source>
        <dbReference type="SAM" id="MobiDB-lite"/>
    </source>
</evidence>
<sequence>MHDTEYSFTSLQYNIIKKHLNWGATDNSRDGRRVSVADTRYLLADTRQRVQIRVRMAPFPQKVGGYPGIPKDIRGQKGRWPAGRRPFQPARYKYLVDWKDTLPVDEVLVPCRMEGHPSGQRGTCTSSTGRTPFRSTRYLYLAGWKEALPVDEVQVPRQLEGDPSSHQGTSTLPAGRRPFQPSRYKYLASWKETLPAGVVVIPVFLR</sequence>
<dbReference type="EMBL" id="VDEP01000508">
    <property type="protein sequence ID" value="KAA1066949.1"/>
    <property type="molecule type" value="Genomic_DNA"/>
</dbReference>
<evidence type="ECO:0000313" key="2">
    <source>
        <dbReference type="EMBL" id="KAA1066949.1"/>
    </source>
</evidence>
<accession>A0A5B0LS40</accession>
<evidence type="ECO:0000313" key="3">
    <source>
        <dbReference type="Proteomes" id="UP000325313"/>
    </source>
</evidence>
<organism evidence="2 3">
    <name type="scientific">Puccinia graminis f. sp. tritici</name>
    <dbReference type="NCBI Taxonomy" id="56615"/>
    <lineage>
        <taxon>Eukaryota</taxon>
        <taxon>Fungi</taxon>
        <taxon>Dikarya</taxon>
        <taxon>Basidiomycota</taxon>
        <taxon>Pucciniomycotina</taxon>
        <taxon>Pucciniomycetes</taxon>
        <taxon>Pucciniales</taxon>
        <taxon>Pucciniaceae</taxon>
        <taxon>Puccinia</taxon>
    </lineage>
</organism>
<dbReference type="Proteomes" id="UP000325313">
    <property type="component" value="Unassembled WGS sequence"/>
</dbReference>
<dbReference type="AlphaFoldDB" id="A0A5B0LS40"/>
<name>A0A5B0LS40_PUCGR</name>
<feature type="region of interest" description="Disordered" evidence="1">
    <location>
        <begin position="158"/>
        <end position="177"/>
    </location>
</feature>